<dbReference type="EMBL" id="CP071248">
    <property type="protein sequence ID" value="QSP96792.1"/>
    <property type="molecule type" value="Genomic_DNA"/>
</dbReference>
<evidence type="ECO:0000313" key="3">
    <source>
        <dbReference type="EMBL" id="QSP96792.1"/>
    </source>
</evidence>
<dbReference type="Proteomes" id="UP000663618">
    <property type="component" value="Chromosome"/>
</dbReference>
<sequence length="230" mass="24418">MARTSNRGNYPAHFPKKAVTEEEPDMTAEERERVAAGRGDAAAQWARENRIRAERMCQSVRSNAYLLVVFTALYLVPLVFANSWHARGLGAAGAGLVFVAAIAIYIKTPGKLRRMSGAEGVAVGVTSMLEFAASLAGLVAGWVTGKWWWLGALLLSSVALHFVALTVAFRRPIDVFLLPVACVGAAIALSAPAADLWNHWAVAGGLVAGCTAAYPFAMFRSLKAFPGAAS</sequence>
<keyword evidence="2" id="KW-1133">Transmembrane helix</keyword>
<protein>
    <submittedName>
        <fullName evidence="3">Uncharacterized protein</fullName>
    </submittedName>
</protein>
<evidence type="ECO:0000313" key="4">
    <source>
        <dbReference type="Proteomes" id="UP000663618"/>
    </source>
</evidence>
<accession>A0AAX1LHX7</accession>
<evidence type="ECO:0000256" key="2">
    <source>
        <dbReference type="SAM" id="Phobius"/>
    </source>
</evidence>
<dbReference type="AlphaFoldDB" id="A0AAX1LHX7"/>
<feature type="transmembrane region" description="Helical" evidence="2">
    <location>
        <begin position="147"/>
        <end position="168"/>
    </location>
</feature>
<feature type="region of interest" description="Disordered" evidence="1">
    <location>
        <begin position="1"/>
        <end position="27"/>
    </location>
</feature>
<evidence type="ECO:0000256" key="1">
    <source>
        <dbReference type="SAM" id="MobiDB-lite"/>
    </source>
</evidence>
<reference evidence="3" key="1">
    <citation type="submission" date="2021-03" db="EMBL/GenBank/DDBJ databases">
        <title>Genome sequencing of Bifidobacterium longum subsp. infantis JCM 7009.</title>
        <authorList>
            <person name="Kim J."/>
        </authorList>
    </citation>
    <scope>NUCLEOTIDE SEQUENCE</scope>
    <source>
        <strain evidence="3">JCM 7009</strain>
    </source>
</reference>
<gene>
    <name evidence="3" type="ORF">BLI009_06840</name>
</gene>
<keyword evidence="2" id="KW-0472">Membrane</keyword>
<organism evidence="3 4">
    <name type="scientific">Bifidobacterium longum subsp. infantis</name>
    <dbReference type="NCBI Taxonomy" id="1682"/>
    <lineage>
        <taxon>Bacteria</taxon>
        <taxon>Bacillati</taxon>
        <taxon>Actinomycetota</taxon>
        <taxon>Actinomycetes</taxon>
        <taxon>Bifidobacteriales</taxon>
        <taxon>Bifidobacteriaceae</taxon>
        <taxon>Bifidobacterium</taxon>
    </lineage>
</organism>
<feature type="transmembrane region" description="Helical" evidence="2">
    <location>
        <begin position="118"/>
        <end position="141"/>
    </location>
</feature>
<feature type="transmembrane region" description="Helical" evidence="2">
    <location>
        <begin position="88"/>
        <end position="106"/>
    </location>
</feature>
<feature type="transmembrane region" description="Helical" evidence="2">
    <location>
        <begin position="64"/>
        <end position="82"/>
    </location>
</feature>
<keyword evidence="2" id="KW-0812">Transmembrane</keyword>
<name>A0AAX1LHX7_BIFLI</name>
<proteinExistence type="predicted"/>
<feature type="transmembrane region" description="Helical" evidence="2">
    <location>
        <begin position="200"/>
        <end position="217"/>
    </location>
</feature>
<dbReference type="RefSeq" id="WP_206648300.1">
    <property type="nucleotide sequence ID" value="NZ_CP071248.1"/>
</dbReference>
<feature type="transmembrane region" description="Helical" evidence="2">
    <location>
        <begin position="175"/>
        <end position="194"/>
    </location>
</feature>